<dbReference type="PANTHER" id="PTHR33507:SF3">
    <property type="entry name" value="INNER MEMBRANE PROTEIN YBBJ"/>
    <property type="match status" value="1"/>
</dbReference>
<sequence length="199" mass="21699">MARPEWTRQRSATARTGSLRGDSIDFAPSGLLEETVFTENIDELVRWGWIVLAVLFFLFEIFTAGFVLLCFGIGALGAALVAFLGAGMAWQILVFIVVTIAAVVLARPFADRISRPGVQPIAGNRMIGKWGVVLQTVDPLEGTGMVRVESERWRAESMENVALEVGEVVKVMGVDGVRLQVQATEEENEDSDEQVESAA</sequence>
<dbReference type="Gene3D" id="2.40.50.140">
    <property type="entry name" value="Nucleic acid-binding proteins"/>
    <property type="match status" value="1"/>
</dbReference>
<gene>
    <name evidence="7" type="ORF">F4Y42_00910</name>
</gene>
<dbReference type="PANTHER" id="PTHR33507">
    <property type="entry name" value="INNER MEMBRANE PROTEIN YBBJ"/>
    <property type="match status" value="1"/>
</dbReference>
<dbReference type="GO" id="GO:0005886">
    <property type="term" value="C:plasma membrane"/>
    <property type="evidence" value="ECO:0007669"/>
    <property type="project" value="TreeGrafter"/>
</dbReference>
<keyword evidence="3 5" id="KW-1133">Transmembrane helix</keyword>
<comment type="subcellular location">
    <subcellularLocation>
        <location evidence="1">Membrane</location>
        <topology evidence="1">Multi-pass membrane protein</topology>
    </subcellularLocation>
</comment>
<reference evidence="7" key="1">
    <citation type="submission" date="2019-09" db="EMBL/GenBank/DDBJ databases">
        <title>Characterisation of the sponge microbiome using genome-centric metagenomics.</title>
        <authorList>
            <person name="Engelberts J.P."/>
            <person name="Robbins S.J."/>
            <person name="De Goeij J.M."/>
            <person name="Aranda M."/>
            <person name="Bell S.C."/>
            <person name="Webster N.S."/>
        </authorList>
    </citation>
    <scope>NUCLEOTIDE SEQUENCE</scope>
    <source>
        <strain evidence="7">SB0664_bin_27</strain>
    </source>
</reference>
<evidence type="ECO:0000313" key="7">
    <source>
        <dbReference type="EMBL" id="MXY91987.1"/>
    </source>
</evidence>
<dbReference type="Pfam" id="PF01957">
    <property type="entry name" value="NfeD"/>
    <property type="match status" value="1"/>
</dbReference>
<dbReference type="EMBL" id="VXRG01000008">
    <property type="protein sequence ID" value="MXY91987.1"/>
    <property type="molecule type" value="Genomic_DNA"/>
</dbReference>
<dbReference type="InterPro" id="IPR052165">
    <property type="entry name" value="Membrane_assoc_protease"/>
</dbReference>
<feature type="transmembrane region" description="Helical" evidence="5">
    <location>
        <begin position="49"/>
        <end position="82"/>
    </location>
</feature>
<dbReference type="SUPFAM" id="SSF141322">
    <property type="entry name" value="NfeD domain-like"/>
    <property type="match status" value="1"/>
</dbReference>
<dbReference type="InterPro" id="IPR002810">
    <property type="entry name" value="NfeD-like_C"/>
</dbReference>
<dbReference type="InterPro" id="IPR012340">
    <property type="entry name" value="NA-bd_OB-fold"/>
</dbReference>
<feature type="domain" description="NfeD-like C-terminal" evidence="6">
    <location>
        <begin position="124"/>
        <end position="181"/>
    </location>
</feature>
<evidence type="ECO:0000259" key="6">
    <source>
        <dbReference type="Pfam" id="PF01957"/>
    </source>
</evidence>
<accession>A0A6B0YN63</accession>
<proteinExistence type="predicted"/>
<evidence type="ECO:0000256" key="1">
    <source>
        <dbReference type="ARBA" id="ARBA00004141"/>
    </source>
</evidence>
<organism evidence="7">
    <name type="scientific">Caldilineaceae bacterium SB0664_bin_27</name>
    <dbReference type="NCBI Taxonomy" id="2605260"/>
    <lineage>
        <taxon>Bacteria</taxon>
        <taxon>Bacillati</taxon>
        <taxon>Chloroflexota</taxon>
        <taxon>Caldilineae</taxon>
        <taxon>Caldilineales</taxon>
        <taxon>Caldilineaceae</taxon>
    </lineage>
</organism>
<evidence type="ECO:0000256" key="2">
    <source>
        <dbReference type="ARBA" id="ARBA00022692"/>
    </source>
</evidence>
<evidence type="ECO:0000256" key="5">
    <source>
        <dbReference type="SAM" id="Phobius"/>
    </source>
</evidence>
<evidence type="ECO:0000256" key="4">
    <source>
        <dbReference type="ARBA" id="ARBA00023136"/>
    </source>
</evidence>
<keyword evidence="2 5" id="KW-0812">Transmembrane</keyword>
<name>A0A6B0YN63_9CHLR</name>
<dbReference type="AlphaFoldDB" id="A0A6B0YN63"/>
<evidence type="ECO:0000256" key="3">
    <source>
        <dbReference type="ARBA" id="ARBA00022989"/>
    </source>
</evidence>
<feature type="transmembrane region" description="Helical" evidence="5">
    <location>
        <begin position="88"/>
        <end position="106"/>
    </location>
</feature>
<protein>
    <submittedName>
        <fullName evidence="7">NfeD family protein</fullName>
    </submittedName>
</protein>
<keyword evidence="4 5" id="KW-0472">Membrane</keyword>
<comment type="caution">
    <text evidence="7">The sequence shown here is derived from an EMBL/GenBank/DDBJ whole genome shotgun (WGS) entry which is preliminary data.</text>
</comment>